<keyword evidence="2 3" id="KW-0175">Coiled coil</keyword>
<evidence type="ECO:0000256" key="3">
    <source>
        <dbReference type="SAM" id="Coils"/>
    </source>
</evidence>
<feature type="region of interest" description="Disordered" evidence="4">
    <location>
        <begin position="1"/>
        <end position="28"/>
    </location>
</feature>
<feature type="compositionally biased region" description="Polar residues" evidence="4">
    <location>
        <begin position="140"/>
        <end position="165"/>
    </location>
</feature>
<evidence type="ECO:0000256" key="4">
    <source>
        <dbReference type="SAM" id="MobiDB-lite"/>
    </source>
</evidence>
<feature type="region of interest" description="Disordered" evidence="4">
    <location>
        <begin position="547"/>
        <end position="617"/>
    </location>
</feature>
<dbReference type="STRING" id="240176.A8N8Q2"/>
<evidence type="ECO:0000313" key="6">
    <source>
        <dbReference type="Proteomes" id="UP000001861"/>
    </source>
</evidence>
<dbReference type="GeneID" id="6007694"/>
<dbReference type="InParanoid" id="A8N8Q2"/>
<comment type="similarity">
    <text evidence="1">Belongs to the ADIP family.</text>
</comment>
<gene>
    <name evidence="5" type="ORF">CC1G_00777</name>
</gene>
<accession>A8N8Q2</accession>
<dbReference type="PANTHER" id="PTHR47057:SF1">
    <property type="entry name" value="AFADIN_ALPHA-ACTININ-BINDING PROTEIN"/>
    <property type="match status" value="1"/>
</dbReference>
<feature type="compositionally biased region" description="Acidic residues" evidence="4">
    <location>
        <begin position="456"/>
        <end position="470"/>
    </location>
</feature>
<dbReference type="eggNOG" id="ENOG502QQJF">
    <property type="taxonomic scope" value="Eukaryota"/>
</dbReference>
<feature type="region of interest" description="Disordered" evidence="4">
    <location>
        <begin position="648"/>
        <end position="855"/>
    </location>
</feature>
<evidence type="ECO:0000313" key="5">
    <source>
        <dbReference type="EMBL" id="EAU90393.2"/>
    </source>
</evidence>
<name>A8N8Q2_COPC7</name>
<feature type="compositionally biased region" description="Low complexity" evidence="4">
    <location>
        <begin position="739"/>
        <end position="751"/>
    </location>
</feature>
<feature type="compositionally biased region" description="Low complexity" evidence="4">
    <location>
        <begin position="791"/>
        <end position="820"/>
    </location>
</feature>
<dbReference type="KEGG" id="cci:CC1G_00777"/>
<feature type="compositionally biased region" description="Basic and acidic residues" evidence="4">
    <location>
        <begin position="322"/>
        <end position="335"/>
    </location>
</feature>
<feature type="compositionally biased region" description="Pro residues" evidence="4">
    <location>
        <begin position="568"/>
        <end position="578"/>
    </location>
</feature>
<feature type="region of interest" description="Disordered" evidence="4">
    <location>
        <begin position="310"/>
        <end position="335"/>
    </location>
</feature>
<feature type="compositionally biased region" description="Basic and acidic residues" evidence="4">
    <location>
        <begin position="759"/>
        <end position="769"/>
    </location>
</feature>
<dbReference type="AlphaFoldDB" id="A8N8Q2"/>
<dbReference type="EMBL" id="AACS02000007">
    <property type="protein sequence ID" value="EAU90393.2"/>
    <property type="molecule type" value="Genomic_DNA"/>
</dbReference>
<organism evidence="5 6">
    <name type="scientific">Coprinopsis cinerea (strain Okayama-7 / 130 / ATCC MYA-4618 / FGSC 9003)</name>
    <name type="common">Inky cap fungus</name>
    <name type="synonym">Hormographiella aspergillata</name>
    <dbReference type="NCBI Taxonomy" id="240176"/>
    <lineage>
        <taxon>Eukaryota</taxon>
        <taxon>Fungi</taxon>
        <taxon>Dikarya</taxon>
        <taxon>Basidiomycota</taxon>
        <taxon>Agaricomycotina</taxon>
        <taxon>Agaricomycetes</taxon>
        <taxon>Agaricomycetidae</taxon>
        <taxon>Agaricales</taxon>
        <taxon>Agaricineae</taxon>
        <taxon>Psathyrellaceae</taxon>
        <taxon>Coprinopsis</taxon>
    </lineage>
</organism>
<dbReference type="VEuPathDB" id="FungiDB:CC1G_00777"/>
<dbReference type="OrthoDB" id="312015at2759"/>
<feature type="region of interest" description="Disordered" evidence="4">
    <location>
        <begin position="453"/>
        <end position="524"/>
    </location>
</feature>
<dbReference type="RefSeq" id="XP_001831230.2">
    <property type="nucleotide sequence ID" value="XM_001831178.2"/>
</dbReference>
<dbReference type="PANTHER" id="PTHR47057">
    <property type="entry name" value="AFADIN/ALPHA-ACTININ-BINDING"/>
    <property type="match status" value="1"/>
</dbReference>
<reference evidence="5 6" key="1">
    <citation type="journal article" date="2010" name="Proc. Natl. Acad. Sci. U.S.A.">
        <title>Insights into evolution of multicellular fungi from the assembled chromosomes of the mushroom Coprinopsis cinerea (Coprinus cinereus).</title>
        <authorList>
            <person name="Stajich J.E."/>
            <person name="Wilke S.K."/>
            <person name="Ahren D."/>
            <person name="Au C.H."/>
            <person name="Birren B.W."/>
            <person name="Borodovsky M."/>
            <person name="Burns C."/>
            <person name="Canback B."/>
            <person name="Casselton L.A."/>
            <person name="Cheng C.K."/>
            <person name="Deng J."/>
            <person name="Dietrich F.S."/>
            <person name="Fargo D.C."/>
            <person name="Farman M.L."/>
            <person name="Gathman A.C."/>
            <person name="Goldberg J."/>
            <person name="Guigo R."/>
            <person name="Hoegger P.J."/>
            <person name="Hooker J.B."/>
            <person name="Huggins A."/>
            <person name="James T.Y."/>
            <person name="Kamada T."/>
            <person name="Kilaru S."/>
            <person name="Kodira C."/>
            <person name="Kues U."/>
            <person name="Kupfer D."/>
            <person name="Kwan H.S."/>
            <person name="Lomsadze A."/>
            <person name="Li W."/>
            <person name="Lilly W.W."/>
            <person name="Ma L.J."/>
            <person name="Mackey A.J."/>
            <person name="Manning G."/>
            <person name="Martin F."/>
            <person name="Muraguchi H."/>
            <person name="Natvig D.O."/>
            <person name="Palmerini H."/>
            <person name="Ramesh M.A."/>
            <person name="Rehmeyer C.J."/>
            <person name="Roe B.A."/>
            <person name="Shenoy N."/>
            <person name="Stanke M."/>
            <person name="Ter-Hovhannisyan V."/>
            <person name="Tunlid A."/>
            <person name="Velagapudi R."/>
            <person name="Vision T.J."/>
            <person name="Zeng Q."/>
            <person name="Zolan M.E."/>
            <person name="Pukkila P.J."/>
        </authorList>
    </citation>
    <scope>NUCLEOTIDE SEQUENCE [LARGE SCALE GENOMIC DNA]</scope>
    <source>
        <strain evidence="6">Okayama-7 / 130 / ATCC MYA-4618 / FGSC 9003</strain>
    </source>
</reference>
<evidence type="ECO:0008006" key="7">
    <source>
        <dbReference type="Google" id="ProtNLM"/>
    </source>
</evidence>
<proteinExistence type="inferred from homology"/>
<evidence type="ECO:0000256" key="2">
    <source>
        <dbReference type="ARBA" id="ARBA00023054"/>
    </source>
</evidence>
<feature type="compositionally biased region" description="Basic and acidic residues" evidence="4">
    <location>
        <begin position="724"/>
        <end position="737"/>
    </location>
</feature>
<feature type="compositionally biased region" description="Basic residues" evidence="4">
    <location>
        <begin position="478"/>
        <end position="499"/>
    </location>
</feature>
<dbReference type="HOGENOM" id="CLU_016779_0_0_1"/>
<dbReference type="InterPro" id="IPR021622">
    <property type="entry name" value="Afadin/alpha-actinin-bd"/>
</dbReference>
<dbReference type="Pfam" id="PF11559">
    <property type="entry name" value="ADIP"/>
    <property type="match status" value="1"/>
</dbReference>
<comment type="caution">
    <text evidence="5">The sequence shown here is derived from an EMBL/GenBank/DDBJ whole genome shotgun (WGS) entry which is preliminary data.</text>
</comment>
<sequence length="855" mass="92699">MAYTPKKSVHWDMAHPSPSEFSSPSIGNDTSDSFCSTSSLEYVNSQLIAHGFVPAPGLCLDGVSNKDSERVVKCLMSLLSQRMEDMSRTEDLSTKLRTLSYDHQRLTSMHQTALDNAANAEREMNLHKSKLTATQRTLQNAEAAHKQTSLELQRTKSSLQGIRTAHQQELKKKEKEIDKLAEKWQKLADSQAKLSTTASGISCANVAAIEGRTNQIKGPDFLEVALDEAEKARAALVEDNKHLKMLVLKAVNSIQRILYQTKALLVEPTEPPPYPFTTTTLFPIASITTPNEKLSTLLSDLRDNLETVSERLVAPPLPSTSSDEKPTKPKASNDEVQRLRATIASLKDEIAEYQQQLETQSEEMQTLLDTIAAQQRNSADQLGEISMELNNPLQDEERERLEKIRQELEQEEEKLQAAAAKLRAEKAGLEAQRMKFLDEKQAWEMEKASAVVLVEPDPEPEPEFEPEPEPEYVPASPPRRHKVAKAAFKPPKKSPRKSPAKFVAKVGSSKGHRPKRSLSSPSKVIPAFETEVLPSFARLSTLAPPTSLLPGAFVLPPPSPHASLPSQPALPPPAPISPPDFGDIKTQYDDNPLAPVGQPEPERSHTPTTPEPPKRAFPVAKPFAQRMVHAYSPAKPSPLSRILMLADTPPGVPELPELSIVSEEEDVLGGADSDSPVSEPPLTLAQELGVSESPPDVPLQERKEANVAQAPTRTTMKGRALFPDARKPAVSTRDKGKSRAGTATFATSSTTQRKTSGTLEKENDRDAKKGKGGGGKISPVFKAPSTKESTSRSSAGKTAGASKTAKPTASSAAKASAAGSVRTSSAKPMSSVGGGPRRVMLDSAEAPPVARSRRT</sequence>
<dbReference type="OMA" id="GRPICDE"/>
<protein>
    <recommendedName>
        <fullName evidence="7">Afadin and alpha-actinin-binding-domain-containing protein</fullName>
    </recommendedName>
</protein>
<feature type="coiled-coil region" evidence="3">
    <location>
        <begin position="336"/>
        <end position="439"/>
    </location>
</feature>
<dbReference type="Proteomes" id="UP000001861">
    <property type="component" value="Unassembled WGS sequence"/>
</dbReference>
<feature type="region of interest" description="Disordered" evidence="4">
    <location>
        <begin position="140"/>
        <end position="170"/>
    </location>
</feature>
<keyword evidence="6" id="KW-1185">Reference proteome</keyword>
<feature type="compositionally biased region" description="Polar residues" evidence="4">
    <location>
        <begin position="19"/>
        <end position="28"/>
    </location>
</feature>
<evidence type="ECO:0000256" key="1">
    <source>
        <dbReference type="ARBA" id="ARBA00009291"/>
    </source>
</evidence>